<dbReference type="EMBL" id="JBEVYD010000005">
    <property type="protein sequence ID" value="KAL3232844.1"/>
    <property type="molecule type" value="Genomic_DNA"/>
</dbReference>
<name>A0ABR4NVV2_9SACH</name>
<dbReference type="SUPFAM" id="SSF52029">
    <property type="entry name" value="GroEL apical domain-like"/>
    <property type="match status" value="1"/>
</dbReference>
<dbReference type="Gene3D" id="1.10.560.10">
    <property type="entry name" value="GroEL-like equatorial domain"/>
    <property type="match status" value="2"/>
</dbReference>
<keyword evidence="4" id="KW-1185">Reference proteome</keyword>
<dbReference type="PANTHER" id="PTHR45633">
    <property type="entry name" value="60 KDA HEAT SHOCK PROTEIN, MITOCHONDRIAL"/>
    <property type="match status" value="1"/>
</dbReference>
<dbReference type="InterPro" id="IPR001844">
    <property type="entry name" value="Cpn60/GroEL"/>
</dbReference>
<keyword evidence="2" id="KW-0143">Chaperone</keyword>
<dbReference type="Gene3D" id="3.30.260.10">
    <property type="entry name" value="TCP-1-like chaperonin intermediate domain"/>
    <property type="match status" value="2"/>
</dbReference>
<comment type="caution">
    <text evidence="3">The sequence shown here is derived from an EMBL/GenBank/DDBJ whole genome shotgun (WGS) entry which is preliminary data.</text>
</comment>
<dbReference type="InterPro" id="IPR027413">
    <property type="entry name" value="GROEL-like_equatorial_sf"/>
</dbReference>
<protein>
    <submittedName>
        <fullName evidence="3">Mitochondrial chaperone TCM62</fullName>
    </submittedName>
</protein>
<comment type="similarity">
    <text evidence="1">Belongs to the chaperonin (HSP60) family.</text>
</comment>
<dbReference type="Gene3D" id="3.50.7.10">
    <property type="entry name" value="GroEL"/>
    <property type="match status" value="2"/>
</dbReference>
<dbReference type="InterPro" id="IPR027409">
    <property type="entry name" value="GroEL-like_apical_dom_sf"/>
</dbReference>
<evidence type="ECO:0000256" key="1">
    <source>
        <dbReference type="ARBA" id="ARBA00006607"/>
    </source>
</evidence>
<evidence type="ECO:0000313" key="3">
    <source>
        <dbReference type="EMBL" id="KAL3232844.1"/>
    </source>
</evidence>
<dbReference type="Proteomes" id="UP001623330">
    <property type="component" value="Unassembled WGS sequence"/>
</dbReference>
<evidence type="ECO:0000313" key="4">
    <source>
        <dbReference type="Proteomes" id="UP001623330"/>
    </source>
</evidence>
<accession>A0ABR4NVV2</accession>
<reference evidence="3 4" key="1">
    <citation type="submission" date="2024-05" db="EMBL/GenBank/DDBJ databases">
        <title>Long read based assembly of the Candida bracarensis genome reveals expanded adhesin content.</title>
        <authorList>
            <person name="Marcet-Houben M."/>
            <person name="Ksiezopolska E."/>
            <person name="Gabaldon T."/>
        </authorList>
    </citation>
    <scope>NUCLEOTIDE SEQUENCE [LARGE SCALE GENOMIC DNA]</scope>
    <source>
        <strain evidence="3 4">CBM6</strain>
    </source>
</reference>
<dbReference type="InterPro" id="IPR027410">
    <property type="entry name" value="TCP-1-like_intermed_sf"/>
</dbReference>
<sequence length="567" mass="64219">MRKCELILRRSLKTLHTPVYSLNSVKVRKELLEGIQRLNTILETSSDHRSILYKSKYKELPQFVSAHDSVRFQKLVRDYMDSNAVNEIKRGNTGQSRDTKLSTIGLRLFLDIHGANLSPLGTMLCYELMNHYNKYPVKDTLLGFQIAINHVREYLKANKIDVTDSQDIKTLVRKLVHSKQDYDSALQVLGALDYNLVSDDVIRVVKGNKTYDDVEFTKGCKLSTGIMDNNEPYLRSLDLPQKKLVTVDEEMCVLTYEGTLREANKILPTLHYLQKIDKKLLLIVTGECVGDALAAITIHNNKCKRKNKKHRTVIIKYYSKDYNNLSLQENVDLQEFLKLPNGIHSIYSPNFSELVPSKITGDQYYGSVTSLKATTGETFIYNDELPESLRNKESEILKQSVTLHVGAVNEFIIEQRRNQMDNLFNNFLCHALANGFIPGKGIALCKTIPSLVELMKSPEIAENLMQKSAINTVISAITQYAEKSLLYSTGNSKFEVSEMVSKTIQSPNFRYAKMDNNSEELIDSTNTGNIESWSAVDETIGNSLNFVQLLASCNTAISLVLEKPKKK</sequence>
<organism evidence="3 4">
    <name type="scientific">Nakaseomyces bracarensis</name>
    <dbReference type="NCBI Taxonomy" id="273131"/>
    <lineage>
        <taxon>Eukaryota</taxon>
        <taxon>Fungi</taxon>
        <taxon>Dikarya</taxon>
        <taxon>Ascomycota</taxon>
        <taxon>Saccharomycotina</taxon>
        <taxon>Saccharomycetes</taxon>
        <taxon>Saccharomycetales</taxon>
        <taxon>Saccharomycetaceae</taxon>
        <taxon>Nakaseomyces</taxon>
    </lineage>
</organism>
<gene>
    <name evidence="3" type="ORF">RNJ44_04760</name>
</gene>
<evidence type="ECO:0000256" key="2">
    <source>
        <dbReference type="ARBA" id="ARBA00023186"/>
    </source>
</evidence>
<proteinExistence type="inferred from homology"/>